<sequence length="658" mass="77328">MLTFKDYVMVHAVNKRKSSVGRKEEKQVLPKLKWAGSKVQDDIFSDDVSLFKSHFDVDYESYLQRLWDANNDIYRILAEADDLEQARDRFYAYLDRTERKVFDLDNKLHILEKSTVRECIRVLRSIIGPINEFRTEFSALDSLWKLARNQRTELKEKISVGFILEFINLFRGVTGKSHIYLEDKEVEKGIPDFLRMEGREAAHLRTEILDEMGSGMLKYFKKYPSGLEEEVIGWRTENRSRILRHFKGTEKDWSSYTWQIRNVIRSSKPLADLIELSAEQQETIDRAVQHHIAFGITPYYLSLMDSQISVGYDHAIRAQVIPPKEYVDKMSELRPGRKLSFDFMGEHDCSPVDLVTRRYPMIAIMKPYNTCAQICVYCQRNWEIERVLEPRAMASKEKLQNALSWFDRHKSIGDVLITGGDPLVMRDAQLENILATLSQKKHIYRIRIGSRTPVVLPMRFTDELVAMLAKYHQPPRLHLSIVTHFEHSYEITPEAMEAVQKLRKAGISVYNQQVFTVENSRRFETAKLRKDLKSIGVDPYYTFNMKGKEETKQYMVPIARILQERKEEARLLPGLDRTDEPVFNVPRLGKNHLRAGQDRRLVMILPDGSRVYEFHPWEKNIKPIPPYNYVDVPIYDYLEELASRGENIHDYRTIWFYY</sequence>
<name>A0ABQ0ZKW0_9BACT</name>
<dbReference type="SUPFAM" id="SSF102114">
    <property type="entry name" value="Radical SAM enzymes"/>
    <property type="match status" value="1"/>
</dbReference>
<dbReference type="SFLD" id="SFLDG01070">
    <property type="entry name" value="PLP-dependent"/>
    <property type="match status" value="1"/>
</dbReference>
<keyword evidence="7" id="KW-0663">Pyridoxal phosphate</keyword>
<evidence type="ECO:0000256" key="9">
    <source>
        <dbReference type="ARBA" id="ARBA00023014"/>
    </source>
</evidence>
<dbReference type="SFLD" id="SFLDS00029">
    <property type="entry name" value="Radical_SAM"/>
    <property type="match status" value="1"/>
</dbReference>
<dbReference type="EMBL" id="BLAU01000001">
    <property type="protein sequence ID" value="GET21919.1"/>
    <property type="molecule type" value="Genomic_DNA"/>
</dbReference>
<evidence type="ECO:0000256" key="6">
    <source>
        <dbReference type="ARBA" id="ARBA00022723"/>
    </source>
</evidence>
<protein>
    <submittedName>
        <fullName evidence="11">Radical SAM protein</fullName>
    </submittedName>
</protein>
<accession>A0ABQ0ZKW0</accession>
<evidence type="ECO:0000256" key="4">
    <source>
        <dbReference type="ARBA" id="ARBA00022485"/>
    </source>
</evidence>
<dbReference type="InterPro" id="IPR058240">
    <property type="entry name" value="rSAM_sf"/>
</dbReference>
<evidence type="ECO:0000313" key="12">
    <source>
        <dbReference type="Proteomes" id="UP000396862"/>
    </source>
</evidence>
<evidence type="ECO:0000256" key="7">
    <source>
        <dbReference type="ARBA" id="ARBA00022898"/>
    </source>
</evidence>
<dbReference type="PANTHER" id="PTHR30538">
    <property type="entry name" value="LYSINE 2,3-AMINOMUTASE-RELATED"/>
    <property type="match status" value="1"/>
</dbReference>
<dbReference type="InterPro" id="IPR013785">
    <property type="entry name" value="Aldolase_TIM"/>
</dbReference>
<dbReference type="PANTHER" id="PTHR30538:SF0">
    <property type="entry name" value="L-LYSINE 2,3-AMINOMUTASE AQ_1632-RELATED"/>
    <property type="match status" value="1"/>
</dbReference>
<comment type="cofactor">
    <cofactor evidence="1">
        <name>pyridoxal 5'-phosphate</name>
        <dbReference type="ChEBI" id="CHEBI:597326"/>
    </cofactor>
</comment>
<keyword evidence="5" id="KW-0949">S-adenosyl-L-methionine</keyword>
<evidence type="ECO:0000259" key="10">
    <source>
        <dbReference type="PROSITE" id="PS51918"/>
    </source>
</evidence>
<organism evidence="11 12">
    <name type="scientific">Prolixibacter denitrificans</name>
    <dbReference type="NCBI Taxonomy" id="1541063"/>
    <lineage>
        <taxon>Bacteria</taxon>
        <taxon>Pseudomonadati</taxon>
        <taxon>Bacteroidota</taxon>
        <taxon>Bacteroidia</taxon>
        <taxon>Marinilabiliales</taxon>
        <taxon>Prolixibacteraceae</taxon>
        <taxon>Prolixibacter</taxon>
    </lineage>
</organism>
<keyword evidence="12" id="KW-1185">Reference proteome</keyword>
<dbReference type="Pfam" id="PF04055">
    <property type="entry name" value="Radical_SAM"/>
    <property type="match status" value="1"/>
</dbReference>
<comment type="cofactor">
    <cofactor evidence="2">
        <name>[4Fe-4S] cluster</name>
        <dbReference type="ChEBI" id="CHEBI:49883"/>
    </cofactor>
</comment>
<dbReference type="InterPro" id="IPR007197">
    <property type="entry name" value="rSAM"/>
</dbReference>
<evidence type="ECO:0000256" key="2">
    <source>
        <dbReference type="ARBA" id="ARBA00001966"/>
    </source>
</evidence>
<dbReference type="InterPro" id="IPR006638">
    <property type="entry name" value="Elp3/MiaA/NifB-like_rSAM"/>
</dbReference>
<comment type="similarity">
    <text evidence="3">Belongs to the radical SAM superfamily. KamA family.</text>
</comment>
<dbReference type="CDD" id="cd01335">
    <property type="entry name" value="Radical_SAM"/>
    <property type="match status" value="1"/>
</dbReference>
<evidence type="ECO:0000256" key="3">
    <source>
        <dbReference type="ARBA" id="ARBA00008703"/>
    </source>
</evidence>
<dbReference type="PROSITE" id="PS51918">
    <property type="entry name" value="RADICAL_SAM"/>
    <property type="match status" value="1"/>
</dbReference>
<dbReference type="NCBIfam" id="TIGR00238">
    <property type="entry name" value="KamA family radical SAM protein"/>
    <property type="match status" value="1"/>
</dbReference>
<feature type="domain" description="Radical SAM core" evidence="10">
    <location>
        <begin position="357"/>
        <end position="588"/>
    </location>
</feature>
<reference evidence="11 12" key="1">
    <citation type="submission" date="2019-10" db="EMBL/GenBank/DDBJ databases">
        <title>Prolixibacter strains distinguished by the presence of nitrate reductase genes were adept at nitrate-dependent anaerobic corrosion of metallic iron and carbon steel.</title>
        <authorList>
            <person name="Iino T."/>
            <person name="Shono N."/>
            <person name="Ito K."/>
            <person name="Nakamura R."/>
            <person name="Sueoka K."/>
            <person name="Harayama S."/>
            <person name="Ohkuma M."/>
        </authorList>
    </citation>
    <scope>NUCLEOTIDE SEQUENCE [LARGE SCALE GENOMIC DNA]</scope>
    <source>
        <strain evidence="11 12">MIC1-1</strain>
    </source>
</reference>
<keyword evidence="9" id="KW-0411">Iron-sulfur</keyword>
<evidence type="ECO:0000256" key="1">
    <source>
        <dbReference type="ARBA" id="ARBA00001933"/>
    </source>
</evidence>
<evidence type="ECO:0000313" key="11">
    <source>
        <dbReference type="EMBL" id="GET21919.1"/>
    </source>
</evidence>
<proteinExistence type="inferred from homology"/>
<comment type="caution">
    <text evidence="11">The sequence shown here is derived from an EMBL/GenBank/DDBJ whole genome shotgun (WGS) entry which is preliminary data.</text>
</comment>
<keyword evidence="8" id="KW-0408">Iron</keyword>
<evidence type="ECO:0000256" key="8">
    <source>
        <dbReference type="ARBA" id="ARBA00023004"/>
    </source>
</evidence>
<dbReference type="Proteomes" id="UP000396862">
    <property type="component" value="Unassembled WGS sequence"/>
</dbReference>
<dbReference type="Gene3D" id="6.10.140.1170">
    <property type="match status" value="1"/>
</dbReference>
<evidence type="ECO:0000256" key="5">
    <source>
        <dbReference type="ARBA" id="ARBA00022691"/>
    </source>
</evidence>
<keyword evidence="6" id="KW-0479">Metal-binding</keyword>
<dbReference type="Gene3D" id="3.20.20.70">
    <property type="entry name" value="Aldolase class I"/>
    <property type="match status" value="1"/>
</dbReference>
<dbReference type="SMART" id="SM00729">
    <property type="entry name" value="Elp3"/>
    <property type="match status" value="1"/>
</dbReference>
<gene>
    <name evidence="11" type="ORF">JCM18694_21650</name>
</gene>
<keyword evidence="4" id="KW-0004">4Fe-4S</keyword>
<dbReference type="InterPro" id="IPR003739">
    <property type="entry name" value="Lys_aminomutase/Glu_NH3_mut"/>
</dbReference>